<dbReference type="InterPro" id="IPR044929">
    <property type="entry name" value="DNA/RNA_non-sp_Endonuclease_sf"/>
</dbReference>
<dbReference type="InterPro" id="IPR020821">
    <property type="entry name" value="ENPP1-3/EXOG-like_nuc-like"/>
</dbReference>
<dbReference type="AlphaFoldDB" id="A0AAW1UV98"/>
<evidence type="ECO:0000256" key="3">
    <source>
        <dbReference type="ARBA" id="ARBA00022759"/>
    </source>
</evidence>
<dbReference type="SMART" id="SM00477">
    <property type="entry name" value="NUC"/>
    <property type="match status" value="1"/>
</dbReference>
<evidence type="ECO:0000256" key="4">
    <source>
        <dbReference type="PIRSR" id="PIRSR640255-1"/>
    </source>
</evidence>
<dbReference type="SUPFAM" id="SSF54060">
    <property type="entry name" value="His-Me finger endonucleases"/>
    <property type="match status" value="1"/>
</dbReference>
<keyword evidence="2" id="KW-0540">Nuclease</keyword>
<comment type="similarity">
    <text evidence="1">Belongs to the DNA/RNA non-specific endonuclease family.</text>
</comment>
<dbReference type="FunFam" id="3.40.570.10:FF:000007">
    <property type="entry name" value="Alkaline nuclease"/>
    <property type="match status" value="1"/>
</dbReference>
<feature type="binding site" evidence="5">
    <location>
        <position position="257"/>
    </location>
    <ligand>
        <name>Mg(2+)</name>
        <dbReference type="ChEBI" id="CHEBI:18420"/>
        <note>catalytic</note>
    </ligand>
</feature>
<keyword evidence="3" id="KW-0378">Hydrolase</keyword>
<evidence type="ECO:0000313" key="9">
    <source>
        <dbReference type="EMBL" id="KAK9885058.1"/>
    </source>
</evidence>
<evidence type="ECO:0000313" key="10">
    <source>
        <dbReference type="Proteomes" id="UP001431783"/>
    </source>
</evidence>
<keyword evidence="5" id="KW-0479">Metal-binding</keyword>
<dbReference type="InterPro" id="IPR044925">
    <property type="entry name" value="His-Me_finger_sf"/>
</dbReference>
<evidence type="ECO:0000259" key="8">
    <source>
        <dbReference type="SMART" id="SM00892"/>
    </source>
</evidence>
<proteinExistence type="inferred from homology"/>
<protein>
    <submittedName>
        <fullName evidence="9">Uncharacterized protein</fullName>
    </submittedName>
</protein>
<keyword evidence="3" id="KW-0255">Endonuclease</keyword>
<dbReference type="Pfam" id="PF01223">
    <property type="entry name" value="Endonuclease_NS"/>
    <property type="match status" value="1"/>
</dbReference>
<evidence type="ECO:0000256" key="6">
    <source>
        <dbReference type="SAM" id="SignalP"/>
    </source>
</evidence>
<evidence type="ECO:0000256" key="5">
    <source>
        <dbReference type="PIRSR" id="PIRSR640255-2"/>
    </source>
</evidence>
<dbReference type="GO" id="GO:0004521">
    <property type="term" value="F:RNA endonuclease activity"/>
    <property type="evidence" value="ECO:0007669"/>
    <property type="project" value="TreeGrafter"/>
</dbReference>
<dbReference type="EMBL" id="JARQZJ010000094">
    <property type="protein sequence ID" value="KAK9885058.1"/>
    <property type="molecule type" value="Genomic_DNA"/>
</dbReference>
<dbReference type="InterPro" id="IPR001604">
    <property type="entry name" value="Endo_G_ENPP1-like_dom"/>
</dbReference>
<feature type="signal peptide" evidence="6">
    <location>
        <begin position="1"/>
        <end position="19"/>
    </location>
</feature>
<evidence type="ECO:0000259" key="7">
    <source>
        <dbReference type="SMART" id="SM00477"/>
    </source>
</evidence>
<evidence type="ECO:0000256" key="1">
    <source>
        <dbReference type="ARBA" id="ARBA00010052"/>
    </source>
</evidence>
<organism evidence="9 10">
    <name type="scientific">Henosepilachna vigintioctopunctata</name>
    <dbReference type="NCBI Taxonomy" id="420089"/>
    <lineage>
        <taxon>Eukaryota</taxon>
        <taxon>Metazoa</taxon>
        <taxon>Ecdysozoa</taxon>
        <taxon>Arthropoda</taxon>
        <taxon>Hexapoda</taxon>
        <taxon>Insecta</taxon>
        <taxon>Pterygota</taxon>
        <taxon>Neoptera</taxon>
        <taxon>Endopterygota</taxon>
        <taxon>Coleoptera</taxon>
        <taxon>Polyphaga</taxon>
        <taxon>Cucujiformia</taxon>
        <taxon>Coccinelloidea</taxon>
        <taxon>Coccinellidae</taxon>
        <taxon>Epilachninae</taxon>
        <taxon>Epilachnini</taxon>
        <taxon>Henosepilachna</taxon>
    </lineage>
</organism>
<dbReference type="InterPro" id="IPR040255">
    <property type="entry name" value="Non-specific_endonuclease"/>
</dbReference>
<dbReference type="Proteomes" id="UP001431783">
    <property type="component" value="Unassembled WGS sequence"/>
</dbReference>
<dbReference type="PANTHER" id="PTHR13966:SF17">
    <property type="entry name" value="ENDONUCLEASE-RELATED"/>
    <property type="match status" value="1"/>
</dbReference>
<sequence>MKSVGILMLVICLAFQVHSQDCFLPIDVYDDKHLPVLIDNSQKELQLKLPLRGNIELSRGEKILLSCPNSGNSLELAHSVSADATCVNDETITVLNQDQEYEGVLCSNSLRGTALTTEEICGNGTGHIIKLGFPTENNQFLTLIRVCYDAKNGNALYSTHILYGKEITYAAKASSRPSFSSAELAPGVAANRVYKQATQKDIFSDLLGSAQLASKYINSKSYLTRGHLAPNADFLFTSWKFTTFFYVNTVPQWSADNSGNWNRVETIVKKAAALYQEDFRVFTGGYEVLTLPDINNVDKEIYLSNKLLAVPKYIWKILYSESTGKAIAFITLNNPFLTELKSSDKLCPDICNDYGWGNKGWKKGTNGYVYCCDARNLLKVIPTAPQIDVTGIISAPPSIFTFDALEILLTDNY</sequence>
<accession>A0AAW1UV98</accession>
<gene>
    <name evidence="9" type="ORF">WA026_009281</name>
</gene>
<feature type="domain" description="DNA/RNA non-specific endonuclease/pyrophosphatase/phosphodiesterase" evidence="8">
    <location>
        <begin position="140"/>
        <end position="377"/>
    </location>
</feature>
<evidence type="ECO:0000256" key="2">
    <source>
        <dbReference type="ARBA" id="ARBA00022722"/>
    </source>
</evidence>
<dbReference type="GO" id="GO:0005743">
    <property type="term" value="C:mitochondrial inner membrane"/>
    <property type="evidence" value="ECO:0007669"/>
    <property type="project" value="TreeGrafter"/>
</dbReference>
<dbReference type="PANTHER" id="PTHR13966">
    <property type="entry name" value="ENDONUCLEASE RELATED"/>
    <property type="match status" value="1"/>
</dbReference>
<comment type="caution">
    <text evidence="9">The sequence shown here is derived from an EMBL/GenBank/DDBJ whole genome shotgun (WGS) entry which is preliminary data.</text>
</comment>
<dbReference type="GO" id="GO:0003676">
    <property type="term" value="F:nucleic acid binding"/>
    <property type="evidence" value="ECO:0007669"/>
    <property type="project" value="InterPro"/>
</dbReference>
<dbReference type="Gene3D" id="3.40.570.10">
    <property type="entry name" value="Extracellular Endonuclease, subunit A"/>
    <property type="match status" value="1"/>
</dbReference>
<feature type="active site" description="Proton acceptor" evidence="4">
    <location>
        <position position="227"/>
    </location>
</feature>
<reference evidence="9 10" key="1">
    <citation type="submission" date="2023-03" db="EMBL/GenBank/DDBJ databases">
        <title>Genome insight into feeding habits of ladybird beetles.</title>
        <authorList>
            <person name="Li H.-S."/>
            <person name="Huang Y.-H."/>
            <person name="Pang H."/>
        </authorList>
    </citation>
    <scope>NUCLEOTIDE SEQUENCE [LARGE SCALE GENOMIC DNA]</scope>
    <source>
        <strain evidence="9">SYSU_2023b</strain>
        <tissue evidence="9">Whole body</tissue>
    </source>
</reference>
<dbReference type="SMART" id="SM00892">
    <property type="entry name" value="Endonuclease_NS"/>
    <property type="match status" value="1"/>
</dbReference>
<keyword evidence="10" id="KW-1185">Reference proteome</keyword>
<name>A0AAW1UV98_9CUCU</name>
<keyword evidence="6" id="KW-0732">Signal</keyword>
<feature type="chain" id="PRO_5043788764" evidence="6">
    <location>
        <begin position="20"/>
        <end position="413"/>
    </location>
</feature>
<feature type="domain" description="ENPP1-3/EXOG-like endonuclease/phosphodiesterase" evidence="7">
    <location>
        <begin position="137"/>
        <end position="343"/>
    </location>
</feature>
<dbReference type="GO" id="GO:0000014">
    <property type="term" value="F:single-stranded DNA endodeoxyribonuclease activity"/>
    <property type="evidence" value="ECO:0007669"/>
    <property type="project" value="TreeGrafter"/>
</dbReference>
<dbReference type="GO" id="GO:0005634">
    <property type="term" value="C:nucleus"/>
    <property type="evidence" value="ECO:0007669"/>
    <property type="project" value="TreeGrafter"/>
</dbReference>
<dbReference type="GO" id="GO:0046872">
    <property type="term" value="F:metal ion binding"/>
    <property type="evidence" value="ECO:0007669"/>
    <property type="project" value="UniProtKB-KW"/>
</dbReference>
<dbReference type="GO" id="GO:0006309">
    <property type="term" value="P:apoptotic DNA fragmentation"/>
    <property type="evidence" value="ECO:0007669"/>
    <property type="project" value="TreeGrafter"/>
</dbReference>